<evidence type="ECO:0000256" key="1">
    <source>
        <dbReference type="ARBA" id="ARBA00023015"/>
    </source>
</evidence>
<dbReference type="InterPro" id="IPR018060">
    <property type="entry name" value="HTH_AraC"/>
</dbReference>
<dbReference type="InterPro" id="IPR018062">
    <property type="entry name" value="HTH_AraC-typ_CS"/>
</dbReference>
<accession>A0ABS4I3A9</accession>
<dbReference type="Gene3D" id="1.10.10.60">
    <property type="entry name" value="Homeodomain-like"/>
    <property type="match status" value="1"/>
</dbReference>
<keyword evidence="6" id="KW-1185">Reference proteome</keyword>
<feature type="domain" description="HTH araC/xylS-type" evidence="4">
    <location>
        <begin position="125"/>
        <end position="223"/>
    </location>
</feature>
<protein>
    <submittedName>
        <fullName evidence="5">AraC family transcriptional regulator of arabinose operon</fullName>
    </submittedName>
</protein>
<comment type="caution">
    <text evidence="5">The sequence shown here is derived from an EMBL/GenBank/DDBJ whole genome shotgun (WGS) entry which is preliminary data.</text>
</comment>
<dbReference type="SMART" id="SM00342">
    <property type="entry name" value="HTH_ARAC"/>
    <property type="match status" value="1"/>
</dbReference>
<dbReference type="EMBL" id="JAGGKV010000013">
    <property type="protein sequence ID" value="MBP1965380.1"/>
    <property type="molecule type" value="Genomic_DNA"/>
</dbReference>
<dbReference type="PROSITE" id="PS00041">
    <property type="entry name" value="HTH_ARAC_FAMILY_1"/>
    <property type="match status" value="1"/>
</dbReference>
<evidence type="ECO:0000313" key="6">
    <source>
        <dbReference type="Proteomes" id="UP001519344"/>
    </source>
</evidence>
<dbReference type="SUPFAM" id="SSF46689">
    <property type="entry name" value="Homeodomain-like"/>
    <property type="match status" value="2"/>
</dbReference>
<sequence>MLYSGEMDVTIGDRKIHVEPGNVIMLMPGQEEYFTFSKKEDTWHRWISVHVPDLKREIIEQLSSLPECLPLSENMNRLLDLMLRIQQHTSATAPLLISLGLAALQLYPTESKQLMQKEEKHPAVYAAIAWISGNFANEFTLKDLAEAVGVSTEHLVRLFRQHEHTTPIQYVWRYRVRQAVGFLTNTGLSITEVAQSCGFKTSHHFARLVKQTTGHTASELRQLSWGGLRDKL</sequence>
<keyword evidence="1" id="KW-0805">Transcription regulation</keyword>
<organism evidence="5 6">
    <name type="scientific">Paenibacillus aceris</name>
    <dbReference type="NCBI Taxonomy" id="869555"/>
    <lineage>
        <taxon>Bacteria</taxon>
        <taxon>Bacillati</taxon>
        <taxon>Bacillota</taxon>
        <taxon>Bacilli</taxon>
        <taxon>Bacillales</taxon>
        <taxon>Paenibacillaceae</taxon>
        <taxon>Paenibacillus</taxon>
    </lineage>
</organism>
<keyword evidence="2" id="KW-0238">DNA-binding</keyword>
<dbReference type="InterPro" id="IPR037923">
    <property type="entry name" value="HTH-like"/>
</dbReference>
<evidence type="ECO:0000259" key="4">
    <source>
        <dbReference type="PROSITE" id="PS01124"/>
    </source>
</evidence>
<dbReference type="InterPro" id="IPR009057">
    <property type="entry name" value="Homeodomain-like_sf"/>
</dbReference>
<evidence type="ECO:0000256" key="3">
    <source>
        <dbReference type="ARBA" id="ARBA00023163"/>
    </source>
</evidence>
<dbReference type="PANTHER" id="PTHR43280">
    <property type="entry name" value="ARAC-FAMILY TRANSCRIPTIONAL REGULATOR"/>
    <property type="match status" value="1"/>
</dbReference>
<dbReference type="SUPFAM" id="SSF51215">
    <property type="entry name" value="Regulatory protein AraC"/>
    <property type="match status" value="1"/>
</dbReference>
<dbReference type="Pfam" id="PF12833">
    <property type="entry name" value="HTH_18"/>
    <property type="match status" value="1"/>
</dbReference>
<reference evidence="5 6" key="1">
    <citation type="submission" date="2021-03" db="EMBL/GenBank/DDBJ databases">
        <title>Genomic Encyclopedia of Type Strains, Phase IV (KMG-IV): sequencing the most valuable type-strain genomes for metagenomic binning, comparative biology and taxonomic classification.</title>
        <authorList>
            <person name="Goeker M."/>
        </authorList>
    </citation>
    <scope>NUCLEOTIDE SEQUENCE [LARGE SCALE GENOMIC DNA]</scope>
    <source>
        <strain evidence="5 6">DSM 24950</strain>
    </source>
</reference>
<proteinExistence type="predicted"/>
<dbReference type="PANTHER" id="PTHR43280:SF2">
    <property type="entry name" value="HTH-TYPE TRANSCRIPTIONAL REGULATOR EXSA"/>
    <property type="match status" value="1"/>
</dbReference>
<dbReference type="InterPro" id="IPR003313">
    <property type="entry name" value="AraC-bd"/>
</dbReference>
<keyword evidence="3" id="KW-0804">Transcription</keyword>
<dbReference type="PROSITE" id="PS01124">
    <property type="entry name" value="HTH_ARAC_FAMILY_2"/>
    <property type="match status" value="1"/>
</dbReference>
<evidence type="ECO:0000313" key="5">
    <source>
        <dbReference type="EMBL" id="MBP1965380.1"/>
    </source>
</evidence>
<name>A0ABS4I3A9_9BACL</name>
<gene>
    <name evidence="5" type="ORF">J2Z65_004617</name>
</gene>
<evidence type="ECO:0000256" key="2">
    <source>
        <dbReference type="ARBA" id="ARBA00023125"/>
    </source>
</evidence>
<dbReference type="Proteomes" id="UP001519344">
    <property type="component" value="Unassembled WGS sequence"/>
</dbReference>
<dbReference type="Pfam" id="PF02311">
    <property type="entry name" value="AraC_binding"/>
    <property type="match status" value="1"/>
</dbReference>